<reference evidence="2" key="1">
    <citation type="submission" date="2016-11" db="EMBL/GenBank/DDBJ databases">
        <authorList>
            <person name="Varghese N."/>
            <person name="Submissions S."/>
        </authorList>
    </citation>
    <scope>NUCLEOTIDE SEQUENCE [LARGE SCALE GENOMIC DNA]</scope>
    <source>
        <strain evidence="2">DSM 9756</strain>
    </source>
</reference>
<dbReference type="InterPro" id="IPR019410">
    <property type="entry name" value="Methyltransf_16"/>
</dbReference>
<protein>
    <submittedName>
        <fullName evidence="1">Lysine methyltransferase</fullName>
    </submittedName>
</protein>
<name>A0A1M5BWX8_9BACT</name>
<keyword evidence="2" id="KW-1185">Reference proteome</keyword>
<dbReference type="Proteomes" id="UP000184076">
    <property type="component" value="Unassembled WGS sequence"/>
</dbReference>
<sequence>MHKTPLDVVLAQIESKYKVEVTDLRIGGETLKIAQLADFEGTIEKLVEQDRLSLDDLPLWAKVWEASFVLASFLGSQKVIPDRRILEIGAGIGVVGVYAAVKGHRVTISDVNEDALLFARANVLLNRCEDRAEVRRIDWNSPQVPAPYPMIVGSEVVYDRGSYPSLVRFLDEALAPGGTIVLAKNKQLKAPGFFAELVKEFRYKEKVVRLTGSDEVTEVGLYAVRRKSEI</sequence>
<dbReference type="PANTHER" id="PTHR14614">
    <property type="entry name" value="HEPATOCELLULAR CARCINOMA-ASSOCIATED ANTIGEN"/>
    <property type="match status" value="1"/>
</dbReference>
<proteinExistence type="predicted"/>
<dbReference type="SUPFAM" id="SSF53335">
    <property type="entry name" value="S-adenosyl-L-methionine-dependent methyltransferases"/>
    <property type="match status" value="1"/>
</dbReference>
<dbReference type="AlphaFoldDB" id="A0A1M5BWX8"/>
<dbReference type="InterPro" id="IPR029063">
    <property type="entry name" value="SAM-dependent_MTases_sf"/>
</dbReference>
<dbReference type="Gene3D" id="3.40.50.150">
    <property type="entry name" value="Vaccinia Virus protein VP39"/>
    <property type="match status" value="1"/>
</dbReference>
<dbReference type="CDD" id="cd02440">
    <property type="entry name" value="AdoMet_MTases"/>
    <property type="match status" value="1"/>
</dbReference>
<organism evidence="1 2">
    <name type="scientific">Desulfacinum infernum DSM 9756</name>
    <dbReference type="NCBI Taxonomy" id="1121391"/>
    <lineage>
        <taxon>Bacteria</taxon>
        <taxon>Pseudomonadati</taxon>
        <taxon>Thermodesulfobacteriota</taxon>
        <taxon>Syntrophobacteria</taxon>
        <taxon>Syntrophobacterales</taxon>
        <taxon>Syntrophobacteraceae</taxon>
        <taxon>Desulfacinum</taxon>
    </lineage>
</organism>
<dbReference type="Pfam" id="PF10294">
    <property type="entry name" value="Methyltransf_16"/>
    <property type="match status" value="1"/>
</dbReference>
<accession>A0A1M5BWX8</accession>
<evidence type="ECO:0000313" key="1">
    <source>
        <dbReference type="EMBL" id="SHF47024.1"/>
    </source>
</evidence>
<gene>
    <name evidence="1" type="ORF">SAMN02745206_02053</name>
</gene>
<evidence type="ECO:0000313" key="2">
    <source>
        <dbReference type="Proteomes" id="UP000184076"/>
    </source>
</evidence>
<keyword evidence="1" id="KW-0808">Transferase</keyword>
<dbReference type="GO" id="GO:0032259">
    <property type="term" value="P:methylation"/>
    <property type="evidence" value="ECO:0007669"/>
    <property type="project" value="UniProtKB-KW"/>
</dbReference>
<keyword evidence="1" id="KW-0489">Methyltransferase</keyword>
<dbReference type="EMBL" id="FQVB01000018">
    <property type="protein sequence ID" value="SHF47024.1"/>
    <property type="molecule type" value="Genomic_DNA"/>
</dbReference>
<dbReference type="GO" id="GO:0008168">
    <property type="term" value="F:methyltransferase activity"/>
    <property type="evidence" value="ECO:0007669"/>
    <property type="project" value="UniProtKB-KW"/>
</dbReference>
<dbReference type="STRING" id="1121391.SAMN02745206_02053"/>
<dbReference type="RefSeq" id="WP_073038994.1">
    <property type="nucleotide sequence ID" value="NZ_FQVB01000018.1"/>
</dbReference>